<organism evidence="3 4">
    <name type="scientific">Candidatus Francisella endociliophora</name>
    <dbReference type="NCBI Taxonomy" id="653937"/>
    <lineage>
        <taxon>Bacteria</taxon>
        <taxon>Pseudomonadati</taxon>
        <taxon>Pseudomonadota</taxon>
        <taxon>Gammaproteobacteria</taxon>
        <taxon>Thiotrichales</taxon>
        <taxon>Francisellaceae</taxon>
        <taxon>Francisella</taxon>
    </lineage>
</organism>
<feature type="chain" id="PRO_5001930002" evidence="2">
    <location>
        <begin position="24"/>
        <end position="154"/>
    </location>
</feature>
<reference evidence="3 4" key="1">
    <citation type="submission" date="2014-10" db="EMBL/GenBank/DDBJ databases">
        <title>Whole genome sequence of Francisella endociliophora strain FSC1006, isolated from a laboratory culture of the marine ciliate Euplotes raikovi.</title>
        <authorList>
            <person name="Granberg M."/>
            <person name="Backman S."/>
            <person name="Lundmark E."/>
            <person name="Nilsson E."/>
            <person name="Karlsson E."/>
            <person name="Thelaus J."/>
            <person name="Ohrman C."/>
            <person name="Larkeryd A."/>
            <person name="Stenberg P."/>
        </authorList>
    </citation>
    <scope>NUCLEOTIDE SEQUENCE [LARGE SCALE GENOMIC DNA]</scope>
    <source>
        <strain evidence="3 4">FSC1006</strain>
    </source>
</reference>
<feature type="compositionally biased region" description="Low complexity" evidence="1">
    <location>
        <begin position="38"/>
        <end position="80"/>
    </location>
</feature>
<gene>
    <name evidence="3" type="ORF">LO80_04590</name>
</gene>
<sequence length="154" mass="16686">MKNHFKKLFVLFCIIFSINLSVAAKKEKTNNEKGGGNKTDTTKNGNGNSNKTDTSGNGNGNTTDSPSNGNGNNNNTNGNGANAVDPSNFQFYRDADGRRIYIIKDGLQCTIDNTCQESDKIYIDSNCELNGDCEALNNIQDISTNLGIIHQQQA</sequence>
<dbReference type="KEGG" id="frf:LO80_04590"/>
<name>A0A097EP28_9GAMM</name>
<feature type="region of interest" description="Disordered" evidence="1">
    <location>
        <begin position="27"/>
        <end position="87"/>
    </location>
</feature>
<dbReference type="STRING" id="1547445.LO80_04590"/>
<evidence type="ECO:0000256" key="2">
    <source>
        <dbReference type="SAM" id="SignalP"/>
    </source>
</evidence>
<evidence type="ECO:0000256" key="1">
    <source>
        <dbReference type="SAM" id="MobiDB-lite"/>
    </source>
</evidence>
<keyword evidence="4" id="KW-1185">Reference proteome</keyword>
<keyword evidence="2" id="KW-0732">Signal</keyword>
<dbReference type="Proteomes" id="UP000029672">
    <property type="component" value="Chromosome"/>
</dbReference>
<dbReference type="OrthoDB" id="5604732at2"/>
<dbReference type="RefSeq" id="WP_040008970.1">
    <property type="nucleotide sequence ID" value="NZ_CP009574.1"/>
</dbReference>
<feature type="signal peptide" evidence="2">
    <location>
        <begin position="1"/>
        <end position="23"/>
    </location>
</feature>
<proteinExistence type="predicted"/>
<accession>A0A097EP28</accession>
<dbReference type="HOGENOM" id="CLU_1701669_0_0_6"/>
<dbReference type="EMBL" id="CP009574">
    <property type="protein sequence ID" value="AIT09315.1"/>
    <property type="molecule type" value="Genomic_DNA"/>
</dbReference>
<dbReference type="AlphaFoldDB" id="A0A097EP28"/>
<protein>
    <submittedName>
        <fullName evidence="3">Uncharacterized protein</fullName>
    </submittedName>
</protein>
<evidence type="ECO:0000313" key="4">
    <source>
        <dbReference type="Proteomes" id="UP000029672"/>
    </source>
</evidence>
<evidence type="ECO:0000313" key="3">
    <source>
        <dbReference type="EMBL" id="AIT09315.1"/>
    </source>
</evidence>